<evidence type="ECO:0000259" key="3">
    <source>
        <dbReference type="Pfam" id="PF12969"/>
    </source>
</evidence>
<evidence type="ECO:0000259" key="2">
    <source>
        <dbReference type="Pfam" id="PF01841"/>
    </source>
</evidence>
<dbReference type="Pfam" id="PF12969">
    <property type="entry name" value="DUF3857"/>
    <property type="match status" value="1"/>
</dbReference>
<protein>
    <submittedName>
        <fullName evidence="4">DUF3857 domain-containing protein</fullName>
    </submittedName>
</protein>
<dbReference type="Gene3D" id="2.60.120.1130">
    <property type="match status" value="1"/>
</dbReference>
<dbReference type="SUPFAM" id="SSF54001">
    <property type="entry name" value="Cysteine proteinases"/>
    <property type="match status" value="1"/>
</dbReference>
<dbReference type="InterPro" id="IPR024618">
    <property type="entry name" value="DUF3857"/>
</dbReference>
<dbReference type="InterPro" id="IPR002931">
    <property type="entry name" value="Transglutaminase-like"/>
</dbReference>
<evidence type="ECO:0000313" key="5">
    <source>
        <dbReference type="Proteomes" id="UP001597548"/>
    </source>
</evidence>
<organism evidence="4 5">
    <name type="scientific">Psychroserpens luteus</name>
    <dbReference type="NCBI Taxonomy" id="1434066"/>
    <lineage>
        <taxon>Bacteria</taxon>
        <taxon>Pseudomonadati</taxon>
        <taxon>Bacteroidota</taxon>
        <taxon>Flavobacteriia</taxon>
        <taxon>Flavobacteriales</taxon>
        <taxon>Flavobacteriaceae</taxon>
        <taxon>Psychroserpens</taxon>
    </lineage>
</organism>
<sequence length="647" mass="75402">MNLNNKSIASLLCIAFLVLIPKSAFAQYTKEFDLIKNKYPDSKIVRLLEDVKISVQFKDGELEVKQSFIEEDLYLDESATYGSKRNLRFSSFFELESVEASSYEYKDGKYKTHKVEEFLEKDEMEDSFHDDSKSLNFIYPNLTTGSKTKLEYTEVVKNPRFLSPIYFGDFYPIKQKKVTLVADKDIQFRFQEFNTEDYNIEFTKEEKRGNIIYTWEILDVAKHKYESNVPSYSKVLPHIIPIITSYKSNDKNVNLLNDVSGLYDWYYSMVKDINLSEPDANLVNLVNELTKDKTTDLEKARAIYYWTQKNIKYIAFEYALGGFIPREANDVYKKKYGDCKDNSSILYEMLKIAGLEGNLTWIGTRKIAYSYSDVPTPIVDNHMILSIEIDDKTYFLDATGRYLPIEMPSSFIQGKEALISNGEAKFEIKDVPVVDAKTNAFKEVTTLRLNDTELVGSTKAEISGYYKIDFFNQLEDANTPAKVKEYYNYKMRKGNNKFLIDTVSETNKFDYDKDLVIDYTFNINDYAKILGDEIYINLNLRKDETDFKFEDDRENDIEVTYKSYYDYVTTLEIPDGYVVDYLPKDLSLSNEFMNSKITYETIANTIVYKHQLEMDFLTLNPEQQKTISDAIKVVEKSFKDTIVLKKQ</sequence>
<proteinExistence type="predicted"/>
<feature type="chain" id="PRO_5046952375" evidence="1">
    <location>
        <begin position="27"/>
        <end position="647"/>
    </location>
</feature>
<feature type="signal peptide" evidence="1">
    <location>
        <begin position="1"/>
        <end position="26"/>
    </location>
</feature>
<dbReference type="Pfam" id="PF01841">
    <property type="entry name" value="Transglut_core"/>
    <property type="match status" value="1"/>
</dbReference>
<evidence type="ECO:0000256" key="1">
    <source>
        <dbReference type="SAM" id="SignalP"/>
    </source>
</evidence>
<accession>A0ABW5ZQ13</accession>
<dbReference type="InterPro" id="IPR038765">
    <property type="entry name" value="Papain-like_cys_pep_sf"/>
</dbReference>
<keyword evidence="5" id="KW-1185">Reference proteome</keyword>
<keyword evidence="1" id="KW-0732">Signal</keyword>
<evidence type="ECO:0000313" key="4">
    <source>
        <dbReference type="EMBL" id="MFD2915088.1"/>
    </source>
</evidence>
<gene>
    <name evidence="4" type="ORF">ACFS29_05525</name>
</gene>
<dbReference type="Proteomes" id="UP001597548">
    <property type="component" value="Unassembled WGS sequence"/>
</dbReference>
<name>A0ABW5ZQ13_9FLAO</name>
<feature type="domain" description="DUF3857" evidence="3">
    <location>
        <begin position="78"/>
        <end position="222"/>
    </location>
</feature>
<feature type="domain" description="Transglutaminase-like" evidence="2">
    <location>
        <begin position="284"/>
        <end position="356"/>
    </location>
</feature>
<dbReference type="Gene3D" id="2.60.40.3140">
    <property type="match status" value="1"/>
</dbReference>
<dbReference type="RefSeq" id="WP_194508577.1">
    <property type="nucleotide sequence ID" value="NZ_JADILU010000005.1"/>
</dbReference>
<reference evidence="5" key="1">
    <citation type="journal article" date="2019" name="Int. J. Syst. Evol. Microbiol.">
        <title>The Global Catalogue of Microorganisms (GCM) 10K type strain sequencing project: providing services to taxonomists for standard genome sequencing and annotation.</title>
        <authorList>
            <consortium name="The Broad Institute Genomics Platform"/>
            <consortium name="The Broad Institute Genome Sequencing Center for Infectious Disease"/>
            <person name="Wu L."/>
            <person name="Ma J."/>
        </authorList>
    </citation>
    <scope>NUCLEOTIDE SEQUENCE [LARGE SCALE GENOMIC DNA]</scope>
    <source>
        <strain evidence="5">KCTC 32514</strain>
    </source>
</reference>
<comment type="caution">
    <text evidence="4">The sequence shown here is derived from an EMBL/GenBank/DDBJ whole genome shotgun (WGS) entry which is preliminary data.</text>
</comment>
<dbReference type="Gene3D" id="3.10.620.30">
    <property type="match status" value="1"/>
</dbReference>
<dbReference type="EMBL" id="JBHUOS010000002">
    <property type="protein sequence ID" value="MFD2915088.1"/>
    <property type="molecule type" value="Genomic_DNA"/>
</dbReference>